<evidence type="ECO:0000256" key="5">
    <source>
        <dbReference type="ARBA" id="ARBA00022771"/>
    </source>
</evidence>
<evidence type="ECO:0000256" key="13">
    <source>
        <dbReference type="PROSITE-ProRule" id="PRU00391"/>
    </source>
</evidence>
<evidence type="ECO:0000313" key="16">
    <source>
        <dbReference type="EMBL" id="RRC94846.1"/>
    </source>
</evidence>
<dbReference type="InterPro" id="IPR015886">
    <property type="entry name" value="H2TH_FPG"/>
</dbReference>
<dbReference type="InterPro" id="IPR010979">
    <property type="entry name" value="Ribosomal_uS13-like_H2TH"/>
</dbReference>
<evidence type="ECO:0000256" key="8">
    <source>
        <dbReference type="ARBA" id="ARBA00023125"/>
    </source>
</evidence>
<evidence type="ECO:0000256" key="2">
    <source>
        <dbReference type="ARBA" id="ARBA00012720"/>
    </source>
</evidence>
<dbReference type="SUPFAM" id="SSF81624">
    <property type="entry name" value="N-terminal domain of MutM-like DNA repair proteins"/>
    <property type="match status" value="1"/>
</dbReference>
<evidence type="ECO:0000256" key="7">
    <source>
        <dbReference type="ARBA" id="ARBA00022833"/>
    </source>
</evidence>
<dbReference type="GO" id="GO:0006284">
    <property type="term" value="P:base-excision repair"/>
    <property type="evidence" value="ECO:0007669"/>
    <property type="project" value="InterPro"/>
</dbReference>
<dbReference type="GO" id="GO:0140078">
    <property type="term" value="F:class I DNA-(apurinic or apyrimidinic site) endonuclease activity"/>
    <property type="evidence" value="ECO:0007669"/>
    <property type="project" value="UniProtKB-EC"/>
</dbReference>
<evidence type="ECO:0000256" key="6">
    <source>
        <dbReference type="ARBA" id="ARBA00022801"/>
    </source>
</evidence>
<dbReference type="GO" id="GO:0008270">
    <property type="term" value="F:zinc ion binding"/>
    <property type="evidence" value="ECO:0007669"/>
    <property type="project" value="UniProtKB-KW"/>
</dbReference>
<name>A0A3P1SCR9_9ACTO</name>
<dbReference type="RefSeq" id="WP_124871339.1">
    <property type="nucleotide sequence ID" value="NZ_RQZF01000009.1"/>
</dbReference>
<evidence type="ECO:0000256" key="3">
    <source>
        <dbReference type="ARBA" id="ARBA00022723"/>
    </source>
</evidence>
<dbReference type="GO" id="GO:0003684">
    <property type="term" value="F:damaged DNA binding"/>
    <property type="evidence" value="ECO:0007669"/>
    <property type="project" value="InterPro"/>
</dbReference>
<proteinExistence type="inferred from homology"/>
<keyword evidence="5 13" id="KW-0863">Zinc-finger</keyword>
<keyword evidence="12" id="KW-0326">Glycosidase</keyword>
<dbReference type="Gene3D" id="1.10.8.50">
    <property type="match status" value="1"/>
</dbReference>
<comment type="similarity">
    <text evidence="1">Belongs to the FPG family.</text>
</comment>
<evidence type="ECO:0000256" key="12">
    <source>
        <dbReference type="ARBA" id="ARBA00023295"/>
    </source>
</evidence>
<accession>A0A3P1SCR9</accession>
<reference evidence="16 17" key="1">
    <citation type="submission" date="2018-11" db="EMBL/GenBank/DDBJ databases">
        <title>Genomes From Bacteria Associated with the Canine Oral Cavity: a Test Case for Automated Genome-Based Taxonomic Assignment.</title>
        <authorList>
            <person name="Coil D.A."/>
            <person name="Jospin G."/>
            <person name="Darling A.E."/>
            <person name="Wallis C."/>
            <person name="Davis I.J."/>
            <person name="Harris S."/>
            <person name="Eisen J.A."/>
            <person name="Holcombe L.J."/>
            <person name="O'Flynn C."/>
        </authorList>
    </citation>
    <scope>NUCLEOTIDE SEQUENCE [LARGE SCALE GENOMIC DNA]</scope>
    <source>
        <strain evidence="16 17">OH770</strain>
    </source>
</reference>
<dbReference type="PANTHER" id="PTHR42697">
    <property type="entry name" value="ENDONUCLEASE 8"/>
    <property type="match status" value="1"/>
</dbReference>
<feature type="region of interest" description="Disordered" evidence="14">
    <location>
        <begin position="103"/>
        <end position="136"/>
    </location>
</feature>
<feature type="domain" description="FPG-type" evidence="15">
    <location>
        <begin position="290"/>
        <end position="324"/>
    </location>
</feature>
<dbReference type="GO" id="GO:0000703">
    <property type="term" value="F:oxidized pyrimidine nucleobase lesion DNA N-glycosylase activity"/>
    <property type="evidence" value="ECO:0007669"/>
    <property type="project" value="TreeGrafter"/>
</dbReference>
<sequence>MPEGDAVRRLATTLTDVFGGQSCQMSSPQGRFASSAALLDGWVMERVEAHGKHMFIGFVPPELSQGGSADIDHWIHIHLGLYGTWRFSGDETLRDHGHGVVERLAPEPERPGPEGAHKAERWNPGGHHEGGAWNPPEPIGQVRLRILTPYAVGDLSGPNRCEVISDVERQVALAKLGPDPLIPGARDDQEATEQFVQAVRSRKRAIGELMMDQSIVAGVGNIYRADILFLAGLSPMRTGNRIAASRVADLWRLTCDIMNRGLAAGRLDTMDPQEAPAEEIPGDAEASRWYVYHRTGRPCLRCGTPVAEKPMQGRRLFWCPSCQR</sequence>
<evidence type="ECO:0000256" key="11">
    <source>
        <dbReference type="ARBA" id="ARBA00023268"/>
    </source>
</evidence>
<keyword evidence="6" id="KW-0378">Hydrolase</keyword>
<dbReference type="SUPFAM" id="SSF57716">
    <property type="entry name" value="Glucocorticoid receptor-like (DNA-binding domain)"/>
    <property type="match status" value="1"/>
</dbReference>
<evidence type="ECO:0000256" key="4">
    <source>
        <dbReference type="ARBA" id="ARBA00022763"/>
    </source>
</evidence>
<dbReference type="AlphaFoldDB" id="A0A3P1SCR9"/>
<feature type="compositionally biased region" description="Basic and acidic residues" evidence="14">
    <location>
        <begin position="103"/>
        <end position="130"/>
    </location>
</feature>
<dbReference type="Proteomes" id="UP000280444">
    <property type="component" value="Unassembled WGS sequence"/>
</dbReference>
<dbReference type="OrthoDB" id="9800855at2"/>
<evidence type="ECO:0000313" key="17">
    <source>
        <dbReference type="Proteomes" id="UP000280444"/>
    </source>
</evidence>
<dbReference type="PANTHER" id="PTHR42697:SF1">
    <property type="entry name" value="ENDONUCLEASE 8"/>
    <property type="match status" value="1"/>
</dbReference>
<protein>
    <recommendedName>
        <fullName evidence="2">DNA-(apurinic or apyrimidinic site) lyase</fullName>
        <ecNumber evidence="2">4.2.99.18</ecNumber>
    </recommendedName>
</protein>
<evidence type="ECO:0000256" key="14">
    <source>
        <dbReference type="SAM" id="MobiDB-lite"/>
    </source>
</evidence>
<keyword evidence="7" id="KW-0862">Zinc</keyword>
<dbReference type="Pfam" id="PF06831">
    <property type="entry name" value="H2TH"/>
    <property type="match status" value="1"/>
</dbReference>
<keyword evidence="3" id="KW-0479">Metal-binding</keyword>
<dbReference type="InterPro" id="IPR000214">
    <property type="entry name" value="Znf_DNA_glyclase/AP_lyase"/>
</dbReference>
<evidence type="ECO:0000259" key="15">
    <source>
        <dbReference type="PROSITE" id="PS51066"/>
    </source>
</evidence>
<keyword evidence="11" id="KW-0511">Multifunctional enzyme</keyword>
<evidence type="ECO:0000256" key="9">
    <source>
        <dbReference type="ARBA" id="ARBA00023204"/>
    </source>
</evidence>
<evidence type="ECO:0000256" key="1">
    <source>
        <dbReference type="ARBA" id="ARBA00009409"/>
    </source>
</evidence>
<organism evidence="16 17">
    <name type="scientific">Schaalia canis</name>
    <dbReference type="NCBI Taxonomy" id="100469"/>
    <lineage>
        <taxon>Bacteria</taxon>
        <taxon>Bacillati</taxon>
        <taxon>Actinomycetota</taxon>
        <taxon>Actinomycetes</taxon>
        <taxon>Actinomycetales</taxon>
        <taxon>Actinomycetaceae</taxon>
        <taxon>Schaalia</taxon>
    </lineage>
</organism>
<keyword evidence="9" id="KW-0234">DNA repair</keyword>
<gene>
    <name evidence="16" type="ORF">EII11_08175</name>
</gene>
<dbReference type="EC" id="4.2.99.18" evidence="2"/>
<evidence type="ECO:0000256" key="10">
    <source>
        <dbReference type="ARBA" id="ARBA00023239"/>
    </source>
</evidence>
<keyword evidence="10" id="KW-0456">Lyase</keyword>
<keyword evidence="17" id="KW-1185">Reference proteome</keyword>
<dbReference type="InterPro" id="IPR012319">
    <property type="entry name" value="FPG_cat"/>
</dbReference>
<dbReference type="EMBL" id="RQZF01000009">
    <property type="protein sequence ID" value="RRC94846.1"/>
    <property type="molecule type" value="Genomic_DNA"/>
</dbReference>
<keyword evidence="4" id="KW-0227">DNA damage</keyword>
<dbReference type="SMART" id="SM00898">
    <property type="entry name" value="Fapy_DNA_glyco"/>
    <property type="match status" value="1"/>
</dbReference>
<dbReference type="PROSITE" id="PS51066">
    <property type="entry name" value="ZF_FPG_2"/>
    <property type="match status" value="1"/>
</dbReference>
<dbReference type="Gene3D" id="3.20.190.10">
    <property type="entry name" value="MutM-like, N-terminal"/>
    <property type="match status" value="1"/>
</dbReference>
<keyword evidence="8" id="KW-0238">DNA-binding</keyword>
<dbReference type="SMART" id="SM01232">
    <property type="entry name" value="H2TH"/>
    <property type="match status" value="1"/>
</dbReference>
<dbReference type="CDD" id="cd08970">
    <property type="entry name" value="AcNei1_N"/>
    <property type="match status" value="1"/>
</dbReference>
<comment type="caution">
    <text evidence="16">The sequence shown here is derived from an EMBL/GenBank/DDBJ whole genome shotgun (WGS) entry which is preliminary data.</text>
</comment>
<dbReference type="Pfam" id="PF01149">
    <property type="entry name" value="Fapy_DNA_glyco"/>
    <property type="match status" value="1"/>
</dbReference>
<dbReference type="SUPFAM" id="SSF46946">
    <property type="entry name" value="S13-like H2TH domain"/>
    <property type="match status" value="1"/>
</dbReference>
<dbReference type="InterPro" id="IPR035937">
    <property type="entry name" value="FPG_N"/>
</dbReference>